<protein>
    <submittedName>
        <fullName evidence="4">Uncharacterized protein</fullName>
    </submittedName>
</protein>
<comment type="caution">
    <text evidence="4">The sequence shown here is derived from an EMBL/GenBank/DDBJ whole genome shotgun (WGS) entry which is preliminary data.</text>
</comment>
<dbReference type="PANTHER" id="PTHR33142:SF114">
    <property type="entry name" value="CYCLIN-DEPENDENT PROTEIN KINASE INHIBITOR SMR14"/>
    <property type="match status" value="1"/>
</dbReference>
<keyword evidence="5" id="KW-1185">Reference proteome</keyword>
<dbReference type="InterPro" id="IPR040389">
    <property type="entry name" value="SMR"/>
</dbReference>
<sequence>MGRLNSEPFLTEKDPKAIEIAFLSIPTLEFPDGCQIPASENHELHRLDEVQDQGEEKKEEKYQVFDSSVELKMPSTLGEFKVDDDEDGFRTPTSLDHKIQVKQCPPAPRKPTSLPSTKRKASSNYLPRQIRIDLKDFASLFPPAPFKRFRGEDDTK</sequence>
<dbReference type="PANTHER" id="PTHR33142">
    <property type="entry name" value="CYCLIN-DEPENDENT PROTEIN KINASE INHIBITOR SMR13"/>
    <property type="match status" value="1"/>
</dbReference>
<dbReference type="GO" id="GO:0032875">
    <property type="term" value="P:regulation of DNA endoreduplication"/>
    <property type="evidence" value="ECO:0007669"/>
    <property type="project" value="InterPro"/>
</dbReference>
<dbReference type="AlphaFoldDB" id="A0A835D986"/>
<accession>A0A835D986</accession>
<evidence type="ECO:0000256" key="3">
    <source>
        <dbReference type="SAM" id="MobiDB-lite"/>
    </source>
</evidence>
<feature type="region of interest" description="Disordered" evidence="3">
    <location>
        <begin position="77"/>
        <end position="127"/>
    </location>
</feature>
<gene>
    <name evidence="4" type="ORF">HHK36_019054</name>
</gene>
<dbReference type="GO" id="GO:0004860">
    <property type="term" value="F:protein kinase inhibitor activity"/>
    <property type="evidence" value="ECO:0007669"/>
    <property type="project" value="UniProtKB-KW"/>
</dbReference>
<evidence type="ECO:0000313" key="5">
    <source>
        <dbReference type="Proteomes" id="UP000655225"/>
    </source>
</evidence>
<dbReference type="OMA" id="NDEPRQQ"/>
<dbReference type="GO" id="GO:0005634">
    <property type="term" value="C:nucleus"/>
    <property type="evidence" value="ECO:0007669"/>
    <property type="project" value="TreeGrafter"/>
</dbReference>
<evidence type="ECO:0000313" key="4">
    <source>
        <dbReference type="EMBL" id="KAF8395113.1"/>
    </source>
</evidence>
<dbReference type="OrthoDB" id="1933617at2759"/>
<evidence type="ECO:0000256" key="1">
    <source>
        <dbReference type="ARBA" id="ARBA00023013"/>
    </source>
</evidence>
<keyword evidence="1" id="KW-0649">Protein kinase inhibitor</keyword>
<evidence type="ECO:0000256" key="2">
    <source>
        <dbReference type="ARBA" id="ARBA00023306"/>
    </source>
</evidence>
<name>A0A835D986_TETSI</name>
<organism evidence="4 5">
    <name type="scientific">Tetracentron sinense</name>
    <name type="common">Spur-leaf</name>
    <dbReference type="NCBI Taxonomy" id="13715"/>
    <lineage>
        <taxon>Eukaryota</taxon>
        <taxon>Viridiplantae</taxon>
        <taxon>Streptophyta</taxon>
        <taxon>Embryophyta</taxon>
        <taxon>Tracheophyta</taxon>
        <taxon>Spermatophyta</taxon>
        <taxon>Magnoliopsida</taxon>
        <taxon>Trochodendrales</taxon>
        <taxon>Trochodendraceae</taxon>
        <taxon>Tetracentron</taxon>
    </lineage>
</organism>
<dbReference type="EMBL" id="JABCRI010000013">
    <property type="protein sequence ID" value="KAF8395113.1"/>
    <property type="molecule type" value="Genomic_DNA"/>
</dbReference>
<keyword evidence="2" id="KW-0131">Cell cycle</keyword>
<reference evidence="4 5" key="1">
    <citation type="submission" date="2020-04" db="EMBL/GenBank/DDBJ databases">
        <title>Plant Genome Project.</title>
        <authorList>
            <person name="Zhang R.-G."/>
        </authorList>
    </citation>
    <scope>NUCLEOTIDE SEQUENCE [LARGE SCALE GENOMIC DNA]</scope>
    <source>
        <strain evidence="4">YNK0</strain>
        <tissue evidence="4">Leaf</tissue>
    </source>
</reference>
<dbReference type="Proteomes" id="UP000655225">
    <property type="component" value="Unassembled WGS sequence"/>
</dbReference>
<proteinExistence type="predicted"/>